<feature type="transmembrane region" description="Helical" evidence="10">
    <location>
        <begin position="161"/>
        <end position="182"/>
    </location>
</feature>
<evidence type="ECO:0000256" key="8">
    <source>
        <dbReference type="ARBA" id="ARBA00023136"/>
    </source>
</evidence>
<sequence length="283" mass="31664">MASDLTKSLEALTPLFDLLSKWQVIMAVSFVYIVLCTAARRLSPKGISSLAYLIASVHMLALSGFSAALSTIICQELIVFFSPLSIFTSLCDAENLIWKSGALGIIQNLNILLKIIEFHHTFWMALAGRHNAVTQFQIYHNVVLLWMCWSQTGPGSSAVQWLPILLNCFVHVFMYLCMFQVYRGGRTPFFSSLPMFQFVQAVLTSLAILAVLTSRLLHDFIDPVQFPRCSGSWTSFFGATVIALCYPLGYMVLHKPATDTWLAERGLGLFFSIGRNLKNEKTD</sequence>
<keyword evidence="5 10" id="KW-0276">Fatty acid metabolism</keyword>
<comment type="catalytic activity">
    <reaction evidence="10">
        <text>an acyl-CoA + malonyl-CoA + H(+) = a 3-oxoacyl-CoA + CO2 + CoA</text>
        <dbReference type="Rhea" id="RHEA:50252"/>
        <dbReference type="ChEBI" id="CHEBI:15378"/>
        <dbReference type="ChEBI" id="CHEBI:16526"/>
        <dbReference type="ChEBI" id="CHEBI:57287"/>
        <dbReference type="ChEBI" id="CHEBI:57384"/>
        <dbReference type="ChEBI" id="CHEBI:58342"/>
        <dbReference type="ChEBI" id="CHEBI:90726"/>
    </reaction>
    <physiologicalReaction direction="left-to-right" evidence="10">
        <dbReference type="Rhea" id="RHEA:50253"/>
    </physiologicalReaction>
</comment>
<keyword evidence="6 10" id="KW-1133">Transmembrane helix</keyword>
<feature type="transmembrane region" description="Helical" evidence="10">
    <location>
        <begin position="194"/>
        <end position="213"/>
    </location>
</feature>
<dbReference type="InterPro" id="IPR002076">
    <property type="entry name" value="ELO_fam"/>
</dbReference>
<evidence type="ECO:0000256" key="2">
    <source>
        <dbReference type="ARBA" id="ARBA00022516"/>
    </source>
</evidence>
<dbReference type="GO" id="GO:0005789">
    <property type="term" value="C:endoplasmic reticulum membrane"/>
    <property type="evidence" value="ECO:0007669"/>
    <property type="project" value="TreeGrafter"/>
</dbReference>
<dbReference type="GO" id="GO:0034625">
    <property type="term" value="P:fatty acid elongation, monounsaturated fatty acid"/>
    <property type="evidence" value="ECO:0007669"/>
    <property type="project" value="TreeGrafter"/>
</dbReference>
<dbReference type="GO" id="GO:0019367">
    <property type="term" value="P:fatty acid elongation, saturated fatty acid"/>
    <property type="evidence" value="ECO:0007669"/>
    <property type="project" value="TreeGrafter"/>
</dbReference>
<evidence type="ECO:0000256" key="1">
    <source>
        <dbReference type="ARBA" id="ARBA00004141"/>
    </source>
</evidence>
<dbReference type="EC" id="2.3.1.-" evidence="10"/>
<evidence type="ECO:0000256" key="7">
    <source>
        <dbReference type="ARBA" id="ARBA00023098"/>
    </source>
</evidence>
<dbReference type="GO" id="GO:0042761">
    <property type="term" value="P:very long-chain fatty acid biosynthetic process"/>
    <property type="evidence" value="ECO:0007669"/>
    <property type="project" value="TreeGrafter"/>
</dbReference>
<keyword evidence="3 10" id="KW-0808">Transferase</keyword>
<feature type="transmembrane region" description="Helical" evidence="10">
    <location>
        <begin position="233"/>
        <end position="253"/>
    </location>
</feature>
<evidence type="ECO:0000256" key="5">
    <source>
        <dbReference type="ARBA" id="ARBA00022832"/>
    </source>
</evidence>
<accession>A0A0H5R7D7</accession>
<comment type="subcellular location">
    <subcellularLocation>
        <location evidence="1">Membrane</location>
        <topology evidence="1">Multi-pass membrane protein</topology>
    </subcellularLocation>
</comment>
<feature type="transmembrane region" description="Helical" evidence="10">
    <location>
        <begin position="20"/>
        <end position="38"/>
    </location>
</feature>
<evidence type="ECO:0000256" key="3">
    <source>
        <dbReference type="ARBA" id="ARBA00022679"/>
    </source>
</evidence>
<comment type="similarity">
    <text evidence="10">Belongs to the ELO family.</text>
</comment>
<evidence type="ECO:0000256" key="10">
    <source>
        <dbReference type="RuleBase" id="RU361115"/>
    </source>
</evidence>
<keyword evidence="2 10" id="KW-0444">Lipid biosynthesis</keyword>
<evidence type="ECO:0000313" key="11">
    <source>
        <dbReference type="EMBL" id="CRZ10065.1"/>
    </source>
</evidence>
<keyword evidence="7 10" id="KW-0443">Lipid metabolism</keyword>
<proteinExistence type="inferred from homology"/>
<evidence type="ECO:0000256" key="4">
    <source>
        <dbReference type="ARBA" id="ARBA00022692"/>
    </source>
</evidence>
<dbReference type="GO" id="GO:0009922">
    <property type="term" value="F:fatty acid elongase activity"/>
    <property type="evidence" value="ECO:0007669"/>
    <property type="project" value="InterPro"/>
</dbReference>
<dbReference type="Pfam" id="PF01151">
    <property type="entry name" value="ELO"/>
    <property type="match status" value="1"/>
</dbReference>
<keyword evidence="9 10" id="KW-0275">Fatty acid biosynthesis</keyword>
<dbReference type="GO" id="GO:0034626">
    <property type="term" value="P:fatty acid elongation, polyunsaturated fatty acid"/>
    <property type="evidence" value="ECO:0007669"/>
    <property type="project" value="TreeGrafter"/>
</dbReference>
<keyword evidence="8 10" id="KW-0472">Membrane</keyword>
<protein>
    <recommendedName>
        <fullName evidence="10">Elongation of fatty acids protein</fullName>
        <ecNumber evidence="10">2.3.1.-</ecNumber>
    </recommendedName>
</protein>
<evidence type="ECO:0000256" key="9">
    <source>
        <dbReference type="ARBA" id="ARBA00023160"/>
    </source>
</evidence>
<evidence type="ECO:0000256" key="6">
    <source>
        <dbReference type="ARBA" id="ARBA00022989"/>
    </source>
</evidence>
<feature type="transmembrane region" description="Helical" evidence="10">
    <location>
        <begin position="50"/>
        <end position="73"/>
    </location>
</feature>
<name>A0A0H5R7D7_9EUKA</name>
<reference evidence="11" key="1">
    <citation type="submission" date="2015-04" db="EMBL/GenBank/DDBJ databases">
        <title>The genome sequence of the plant pathogenic Rhizarian Plasmodiophora brassicae reveals insights in its biotrophic life cycle and the origin of chitin synthesis.</title>
        <authorList>
            <person name="Schwelm A."/>
            <person name="Fogelqvist J."/>
            <person name="Knaust A."/>
            <person name="Julke S."/>
            <person name="Lilja T."/>
            <person name="Dhandapani V."/>
            <person name="Bonilla-Rosso G."/>
            <person name="Karlsson M."/>
            <person name="Shevchenko A."/>
            <person name="Choi S.R."/>
            <person name="Kim H.G."/>
            <person name="Park J.Y."/>
            <person name="Lim Y.P."/>
            <person name="Ludwig-Muller J."/>
            <person name="Dixelius C."/>
        </authorList>
    </citation>
    <scope>NUCLEOTIDE SEQUENCE</scope>
    <source>
        <tissue evidence="11">Potato root galls</tissue>
    </source>
</reference>
<organism evidence="11">
    <name type="scientific">Spongospora subterranea</name>
    <dbReference type="NCBI Taxonomy" id="70186"/>
    <lineage>
        <taxon>Eukaryota</taxon>
        <taxon>Sar</taxon>
        <taxon>Rhizaria</taxon>
        <taxon>Endomyxa</taxon>
        <taxon>Phytomyxea</taxon>
        <taxon>Plasmodiophorida</taxon>
        <taxon>Plasmodiophoridae</taxon>
        <taxon>Spongospora</taxon>
    </lineage>
</organism>
<dbReference type="PANTHER" id="PTHR11157">
    <property type="entry name" value="FATTY ACID ACYL TRANSFERASE-RELATED"/>
    <property type="match status" value="1"/>
</dbReference>
<dbReference type="GO" id="GO:0030148">
    <property type="term" value="P:sphingolipid biosynthetic process"/>
    <property type="evidence" value="ECO:0007669"/>
    <property type="project" value="TreeGrafter"/>
</dbReference>
<dbReference type="EMBL" id="HACM01009623">
    <property type="protein sequence ID" value="CRZ10065.1"/>
    <property type="molecule type" value="Transcribed_RNA"/>
</dbReference>
<keyword evidence="4 10" id="KW-0812">Transmembrane</keyword>
<dbReference type="AlphaFoldDB" id="A0A0H5R7D7"/>